<evidence type="ECO:0000259" key="2">
    <source>
        <dbReference type="Pfam" id="PF03061"/>
    </source>
</evidence>
<comment type="similarity">
    <text evidence="1">Belongs to the thioesterase PaaI family.</text>
</comment>
<dbReference type="AlphaFoldDB" id="A0AA38Z2B3"/>
<dbReference type="InterPro" id="IPR029069">
    <property type="entry name" value="HotDog_dom_sf"/>
</dbReference>
<dbReference type="Gene3D" id="3.10.129.10">
    <property type="entry name" value="Hotdog Thioesterase"/>
    <property type="match status" value="2"/>
</dbReference>
<evidence type="ECO:0000313" key="4">
    <source>
        <dbReference type="Proteomes" id="UP001168098"/>
    </source>
</evidence>
<dbReference type="PANTHER" id="PTHR21660">
    <property type="entry name" value="THIOESTERASE SUPERFAMILY MEMBER-RELATED"/>
    <property type="match status" value="1"/>
</dbReference>
<reference evidence="3 4" key="1">
    <citation type="journal article" date="2023" name="BMC Biotechnol.">
        <title>Vitis rotundifolia cv Carlos genome sequencing.</title>
        <authorList>
            <person name="Huff M."/>
            <person name="Hulse-Kemp A."/>
            <person name="Scheffler B."/>
            <person name="Youngblood R."/>
            <person name="Simpson S."/>
            <person name="Babiker E."/>
            <person name="Staton M."/>
        </authorList>
    </citation>
    <scope>NUCLEOTIDE SEQUENCE [LARGE SCALE GENOMIC DNA]</scope>
    <source>
        <tissue evidence="3">Leaf</tissue>
    </source>
</reference>
<sequence length="385" mass="41789">MEKPTATDYSPPLTAATVWSDVPETTRSLTIDFFERQALAAPAAADCLRKDFYSHLIRSLLEVDSVERGRITCLVSVKPAVINYFGGLHGGAVAAIAELVSIACARTVVAEDKELFLGELGMSYLSAAQKNAELTVSASVVRSGRNVTVIAVEFKMRETSKLVYTAQLSTASKFVFQLIFGHFASVGALGPFADWGLSSYREGYDCKFKMEKGSGRRGADAEVTISRQIPEAHLSRTLGFFQHQGVTADLPPNCQEKDFYSHLIRGILQVQRVERGHLTCHFCVEPAVANFYGGLHGGAVAIIVELVSIACARTVVAEDKELFLGELSLSYLSAAPAKAEVVADASVVRSGRNVTVIAVEFKMKKTSKLIYTARATFYNMPIAKL</sequence>
<dbReference type="Pfam" id="PF03061">
    <property type="entry name" value="4HBT"/>
    <property type="match status" value="2"/>
</dbReference>
<keyword evidence="4" id="KW-1185">Reference proteome</keyword>
<dbReference type="CDD" id="cd03443">
    <property type="entry name" value="PaaI_thioesterase"/>
    <property type="match status" value="2"/>
</dbReference>
<name>A0AA38Z2B3_VITRO</name>
<dbReference type="SUPFAM" id="SSF54637">
    <property type="entry name" value="Thioesterase/thiol ester dehydrase-isomerase"/>
    <property type="match status" value="2"/>
</dbReference>
<dbReference type="FunFam" id="3.10.129.10:FF:000234">
    <property type="entry name" value="Thioesterase family protein"/>
    <property type="match status" value="1"/>
</dbReference>
<feature type="domain" description="Thioesterase" evidence="2">
    <location>
        <begin position="85"/>
        <end position="156"/>
    </location>
</feature>
<organism evidence="3 4">
    <name type="scientific">Vitis rotundifolia</name>
    <name type="common">Muscadine grape</name>
    <dbReference type="NCBI Taxonomy" id="103349"/>
    <lineage>
        <taxon>Eukaryota</taxon>
        <taxon>Viridiplantae</taxon>
        <taxon>Streptophyta</taxon>
        <taxon>Embryophyta</taxon>
        <taxon>Tracheophyta</taxon>
        <taxon>Spermatophyta</taxon>
        <taxon>Magnoliopsida</taxon>
        <taxon>eudicotyledons</taxon>
        <taxon>Gunneridae</taxon>
        <taxon>Pentapetalae</taxon>
        <taxon>rosids</taxon>
        <taxon>Vitales</taxon>
        <taxon>Vitaceae</taxon>
        <taxon>Viteae</taxon>
        <taxon>Vitis</taxon>
    </lineage>
</organism>
<dbReference type="FunFam" id="3.10.129.10:FF:000089">
    <property type="entry name" value="Putative esterase F42H10.6"/>
    <property type="match status" value="1"/>
</dbReference>
<dbReference type="PANTHER" id="PTHR21660:SF12">
    <property type="entry name" value="OS07G0462700 PROTEIN"/>
    <property type="match status" value="1"/>
</dbReference>
<comment type="caution">
    <text evidence="3">The sequence shown here is derived from an EMBL/GenBank/DDBJ whole genome shotgun (WGS) entry which is preliminary data.</text>
</comment>
<protein>
    <recommendedName>
        <fullName evidence="2">Thioesterase domain-containing protein</fullName>
    </recommendedName>
</protein>
<dbReference type="InterPro" id="IPR039298">
    <property type="entry name" value="ACOT13"/>
</dbReference>
<accession>A0AA38Z2B3</accession>
<dbReference type="Proteomes" id="UP001168098">
    <property type="component" value="Unassembled WGS sequence"/>
</dbReference>
<evidence type="ECO:0000313" key="3">
    <source>
        <dbReference type="EMBL" id="KAJ9680960.1"/>
    </source>
</evidence>
<gene>
    <name evidence="3" type="ORF">PVL29_020061</name>
</gene>
<feature type="domain" description="Thioesterase" evidence="2">
    <location>
        <begin position="292"/>
        <end position="365"/>
    </location>
</feature>
<dbReference type="InterPro" id="IPR006683">
    <property type="entry name" value="Thioestr_dom"/>
</dbReference>
<dbReference type="GO" id="GO:0047617">
    <property type="term" value="F:fatty acyl-CoA hydrolase activity"/>
    <property type="evidence" value="ECO:0007669"/>
    <property type="project" value="InterPro"/>
</dbReference>
<dbReference type="EMBL" id="JARBHA010000015">
    <property type="protein sequence ID" value="KAJ9680960.1"/>
    <property type="molecule type" value="Genomic_DNA"/>
</dbReference>
<evidence type="ECO:0000256" key="1">
    <source>
        <dbReference type="ARBA" id="ARBA00008324"/>
    </source>
</evidence>
<proteinExistence type="inferred from homology"/>